<dbReference type="EMBL" id="HBGO01007689">
    <property type="protein sequence ID" value="CAD9327653.1"/>
    <property type="molecule type" value="Transcribed_RNA"/>
</dbReference>
<feature type="region of interest" description="Disordered" evidence="1">
    <location>
        <begin position="100"/>
        <end position="124"/>
    </location>
</feature>
<gene>
    <name evidence="2" type="ORF">OSIN01602_LOCUS4325</name>
</gene>
<dbReference type="SUPFAM" id="SSF55961">
    <property type="entry name" value="Bet v1-like"/>
    <property type="match status" value="1"/>
</dbReference>
<feature type="region of interest" description="Disordered" evidence="1">
    <location>
        <begin position="1"/>
        <end position="27"/>
    </location>
</feature>
<proteinExistence type="predicted"/>
<accession>A0A7S1Z3M6</accession>
<dbReference type="AlphaFoldDB" id="A0A7S1Z3M6"/>
<reference evidence="2" key="1">
    <citation type="submission" date="2021-01" db="EMBL/GenBank/DDBJ databases">
        <authorList>
            <person name="Corre E."/>
            <person name="Pelletier E."/>
            <person name="Niang G."/>
            <person name="Scheremetjew M."/>
            <person name="Finn R."/>
            <person name="Kale V."/>
            <person name="Holt S."/>
            <person name="Cochrane G."/>
            <person name="Meng A."/>
            <person name="Brown T."/>
            <person name="Cohen L."/>
        </authorList>
    </citation>
    <scope>NUCLEOTIDE SEQUENCE</scope>
    <source>
        <strain evidence="2">Grunow 1884</strain>
    </source>
</reference>
<organism evidence="2">
    <name type="scientific">Trieres chinensis</name>
    <name type="common">Marine centric diatom</name>
    <name type="synonym">Odontella sinensis</name>
    <dbReference type="NCBI Taxonomy" id="1514140"/>
    <lineage>
        <taxon>Eukaryota</taxon>
        <taxon>Sar</taxon>
        <taxon>Stramenopiles</taxon>
        <taxon>Ochrophyta</taxon>
        <taxon>Bacillariophyta</taxon>
        <taxon>Mediophyceae</taxon>
        <taxon>Biddulphiophycidae</taxon>
        <taxon>Eupodiscales</taxon>
        <taxon>Parodontellaceae</taxon>
        <taxon>Trieres</taxon>
    </lineage>
</organism>
<evidence type="ECO:0000313" key="2">
    <source>
        <dbReference type="EMBL" id="CAD9327653.1"/>
    </source>
</evidence>
<evidence type="ECO:0000256" key="1">
    <source>
        <dbReference type="SAM" id="MobiDB-lite"/>
    </source>
</evidence>
<protein>
    <submittedName>
        <fullName evidence="2">Uncharacterized protein</fullName>
    </submittedName>
</protein>
<feature type="compositionally biased region" description="Low complexity" evidence="1">
    <location>
        <begin position="286"/>
        <end position="304"/>
    </location>
</feature>
<feature type="region of interest" description="Disordered" evidence="1">
    <location>
        <begin position="276"/>
        <end position="324"/>
    </location>
</feature>
<name>A0A7S1Z3M6_TRICV</name>
<sequence length="560" mass="60820">MDGMARSLDVRSAPLSPTMRQPKPSRRRTAGVVSAALLLCLAPCDAFVAQRLEAGVPVAGRAFHGRAHGVWEVVPTSNQRPLCRRDGGGFLRLGNTVLRASDDENGDHGSGGTDGGERKESRFGVRSRVKSVLRLRASRGEGENDKGRVGVRSRVKSVLKKARARTGIRNNTEGGNEYPYVNGNVSGRTQPKPLKTISSATAVVAEAASIGGLGAVVVDEVEGKVDVALDYHPRPELKNGDADIQNYKQSASAPAVPPELNGAIESSSPNLTAIAIETPKTPPTPTTGTTPKTKKVAPASKYSPPIAPPPEPNPEDSLVPATSPKGKEGFSEMDAFKGDVSAAFSMPPEPLPFTLPDLTPEQEQQVRAGERVQFQADMGREGDGFVVWDVKASEDVIWDVLLDFHSYPDNISTVRSMTMYTNTHLKDDYRHEKPIAYEDGSYAMLKRGIPSVTRASFMLSKFRLKIAAIHKYRPHPQGDYMVFTLDPACTNMVLKSAKGVWHTQCNPDGKGKEYTRVWLLCELKVSSLLPQFITDYAAKRAMPRATTWLKPKVEGVANQQ</sequence>